<dbReference type="InterPro" id="IPR050194">
    <property type="entry name" value="Glycosyltransferase_grp1"/>
</dbReference>
<feature type="domain" description="Glycosyl transferase family 1" evidence="1">
    <location>
        <begin position="143"/>
        <end position="273"/>
    </location>
</feature>
<dbReference type="Pfam" id="PF13439">
    <property type="entry name" value="Glyco_transf_4"/>
    <property type="match status" value="1"/>
</dbReference>
<dbReference type="OrthoDB" id="17979at2157"/>
<evidence type="ECO:0000313" key="3">
    <source>
        <dbReference type="EMBL" id="KLK87652.1"/>
    </source>
</evidence>
<dbReference type="RefSeq" id="WP_048184978.1">
    <property type="nucleotide sequence ID" value="NZ_JXOJ01000005.1"/>
</dbReference>
<dbReference type="AlphaFoldDB" id="A0A0H1R4L4"/>
<dbReference type="CDD" id="cd03801">
    <property type="entry name" value="GT4_PimA-like"/>
    <property type="match status" value="1"/>
</dbReference>
<sequence length="325" mass="37579">MKVNIFVEDFRFLRYIGCATAARTLYNHLARLPGMEVTRNLYHGDFDLTHYHTFGPWAMYHLKFTEGATVLTAHSTPRLNEGNVAFSQRINQIYPKIYRQFDHIITISEPCHRETEQLVPDVPKTLIPNGIDREYFKRDKKKRRSFRDEHGIDPDRRVVLSVGQQTPRKGIYDFFKLADQHPEMTWVWVGGFPYGTFSKDYAKIQMLKTQCHENVIFTGVIDDISRAYSGADIFFMPSHAETFGLVIVEALSAGLPVIARDIYEFREIFGDSVLFFSEAGEAREILADDAVLHRCASRARASTEKYDITLIAKRHQQLYRELIEG</sequence>
<dbReference type="PANTHER" id="PTHR45947">
    <property type="entry name" value="SULFOQUINOVOSYL TRANSFERASE SQD2"/>
    <property type="match status" value="1"/>
</dbReference>
<dbReference type="GO" id="GO:0016757">
    <property type="term" value="F:glycosyltransferase activity"/>
    <property type="evidence" value="ECO:0007669"/>
    <property type="project" value="InterPro"/>
</dbReference>
<evidence type="ECO:0000313" key="4">
    <source>
        <dbReference type="Proteomes" id="UP000035301"/>
    </source>
</evidence>
<name>A0A0H1R4L4_9EURY</name>
<dbReference type="SUPFAM" id="SSF53756">
    <property type="entry name" value="UDP-Glycosyltransferase/glycogen phosphorylase"/>
    <property type="match status" value="1"/>
</dbReference>
<keyword evidence="4" id="KW-1185">Reference proteome</keyword>
<feature type="domain" description="Glycosyltransferase subfamily 4-like N-terminal" evidence="2">
    <location>
        <begin position="37"/>
        <end position="134"/>
    </location>
</feature>
<comment type="caution">
    <text evidence="3">The sequence shown here is derived from an EMBL/GenBank/DDBJ whole genome shotgun (WGS) entry which is preliminary data.</text>
</comment>
<protein>
    <submittedName>
        <fullName evidence="3">Glycosyl transferase family 1</fullName>
    </submittedName>
</protein>
<evidence type="ECO:0000259" key="1">
    <source>
        <dbReference type="Pfam" id="PF00534"/>
    </source>
</evidence>
<dbReference type="InterPro" id="IPR001296">
    <property type="entry name" value="Glyco_trans_1"/>
</dbReference>
<dbReference type="Proteomes" id="UP000035301">
    <property type="component" value="Unassembled WGS sequence"/>
</dbReference>
<reference evidence="3 4" key="1">
    <citation type="journal article" date="2015" name="Int. J. Syst. Evol. Microbiol.">
        <title>Methanoculleus sediminis sp. nov., a methanogen from sediments near a submarine mud volcano.</title>
        <authorList>
            <person name="Chen S.C."/>
            <person name="Chen M.F."/>
            <person name="Lai M.C."/>
            <person name="Weng C.Y."/>
            <person name="Wu S.Y."/>
            <person name="Lin S."/>
            <person name="Yang T.F."/>
            <person name="Chen P.C."/>
        </authorList>
    </citation>
    <scope>NUCLEOTIDE SEQUENCE [LARGE SCALE GENOMIC DNA]</scope>
    <source>
        <strain evidence="3 4">S3Fa</strain>
    </source>
</reference>
<keyword evidence="3" id="KW-0808">Transferase</keyword>
<accession>A0A0H1R4L4</accession>
<proteinExistence type="predicted"/>
<gene>
    <name evidence="3" type="ORF">SZ63_10175</name>
</gene>
<dbReference type="PANTHER" id="PTHR45947:SF3">
    <property type="entry name" value="SULFOQUINOVOSYL TRANSFERASE SQD2"/>
    <property type="match status" value="1"/>
</dbReference>
<dbReference type="Gene3D" id="3.40.50.2000">
    <property type="entry name" value="Glycogen Phosphorylase B"/>
    <property type="match status" value="2"/>
</dbReference>
<dbReference type="Pfam" id="PF00534">
    <property type="entry name" value="Glycos_transf_1"/>
    <property type="match status" value="1"/>
</dbReference>
<dbReference type="PATRIC" id="fig|1550566.3.peg.2218"/>
<dbReference type="STRING" id="1550566.SZ63_10175"/>
<dbReference type="EMBL" id="JXOJ01000005">
    <property type="protein sequence ID" value="KLK87652.1"/>
    <property type="molecule type" value="Genomic_DNA"/>
</dbReference>
<organism evidence="3 4">
    <name type="scientific">Methanoculleus sediminis</name>
    <dbReference type="NCBI Taxonomy" id="1550566"/>
    <lineage>
        <taxon>Archaea</taxon>
        <taxon>Methanobacteriati</taxon>
        <taxon>Methanobacteriota</taxon>
        <taxon>Stenosarchaea group</taxon>
        <taxon>Methanomicrobia</taxon>
        <taxon>Methanomicrobiales</taxon>
        <taxon>Methanomicrobiaceae</taxon>
        <taxon>Methanoculleus</taxon>
    </lineage>
</organism>
<evidence type="ECO:0000259" key="2">
    <source>
        <dbReference type="Pfam" id="PF13439"/>
    </source>
</evidence>
<dbReference type="InterPro" id="IPR028098">
    <property type="entry name" value="Glyco_trans_4-like_N"/>
</dbReference>